<sequence length="195" mass="21241">MGILWGKIVIGFFFADVVPETAENFRALCTGEKDVGNSTGKPLHYKGSFFYHIIKGFMAQGGDSLKGNDTGGEGIYGGKLADENFKRALEGHSFLSMENSGPNTNGSQFFITFKRQPHLDGKHVVFGKVVQGIGTLKKIEQVGIGDGKPARLVKIVDSGETSENEIHGAVGIDSGSKHHRQRHQDYSQAWKQGIF</sequence>
<dbReference type="FunFam" id="2.40.100.10:FF:000025">
    <property type="entry name" value="Peptidyl-prolyl cis-trans isomerase CYP19-2"/>
    <property type="match status" value="1"/>
</dbReference>
<keyword evidence="8" id="KW-1185">Reference proteome</keyword>
<dbReference type="Gene3D" id="2.40.100.10">
    <property type="entry name" value="Cyclophilin-like"/>
    <property type="match status" value="1"/>
</dbReference>
<gene>
    <name evidence="7" type="ORF">PVL29_026095</name>
</gene>
<protein>
    <recommendedName>
        <fullName evidence="5">Peptidyl-prolyl cis-trans isomerase</fullName>
        <shortName evidence="5">PPIase</shortName>
        <ecNumber evidence="5">5.2.1.8</ecNumber>
    </recommendedName>
</protein>
<evidence type="ECO:0000256" key="4">
    <source>
        <dbReference type="ARBA" id="ARBA00023235"/>
    </source>
</evidence>
<dbReference type="Proteomes" id="UP001168098">
    <property type="component" value="Unassembled WGS sequence"/>
</dbReference>
<evidence type="ECO:0000313" key="8">
    <source>
        <dbReference type="Proteomes" id="UP001168098"/>
    </source>
</evidence>
<evidence type="ECO:0000256" key="1">
    <source>
        <dbReference type="ARBA" id="ARBA00000971"/>
    </source>
</evidence>
<keyword evidence="3 5" id="KW-0697">Rotamase</keyword>
<name>A0AA38YLQ0_VITRO</name>
<comment type="function">
    <text evidence="5">PPIases accelerate the folding of proteins. It catalyzes the cis-trans isomerization of proline imidic peptide bonds in oligopeptides.</text>
</comment>
<dbReference type="Pfam" id="PF00160">
    <property type="entry name" value="Pro_isomerase"/>
    <property type="match status" value="1"/>
</dbReference>
<comment type="similarity">
    <text evidence="2 5">Belongs to the cyclophilin-type PPIase family.</text>
</comment>
<dbReference type="SUPFAM" id="SSF50891">
    <property type="entry name" value="Cyclophilin-like"/>
    <property type="match status" value="1"/>
</dbReference>
<comment type="caution">
    <text evidence="7">The sequence shown here is derived from an EMBL/GenBank/DDBJ whole genome shotgun (WGS) entry which is preliminary data.</text>
</comment>
<proteinExistence type="inferred from homology"/>
<dbReference type="InterPro" id="IPR029000">
    <property type="entry name" value="Cyclophilin-like_dom_sf"/>
</dbReference>
<dbReference type="GO" id="GO:0003755">
    <property type="term" value="F:peptidyl-prolyl cis-trans isomerase activity"/>
    <property type="evidence" value="ECO:0007669"/>
    <property type="project" value="UniProtKB-UniRule"/>
</dbReference>
<organism evidence="7 8">
    <name type="scientific">Vitis rotundifolia</name>
    <name type="common">Muscadine grape</name>
    <dbReference type="NCBI Taxonomy" id="103349"/>
    <lineage>
        <taxon>Eukaryota</taxon>
        <taxon>Viridiplantae</taxon>
        <taxon>Streptophyta</taxon>
        <taxon>Embryophyta</taxon>
        <taxon>Tracheophyta</taxon>
        <taxon>Spermatophyta</taxon>
        <taxon>Magnoliopsida</taxon>
        <taxon>eudicotyledons</taxon>
        <taxon>Gunneridae</taxon>
        <taxon>Pentapetalae</taxon>
        <taxon>rosids</taxon>
        <taxon>Vitales</taxon>
        <taxon>Vitaceae</taxon>
        <taxon>Viteae</taxon>
        <taxon>Vitis</taxon>
    </lineage>
</organism>
<dbReference type="GO" id="GO:0016018">
    <property type="term" value="F:cyclosporin A binding"/>
    <property type="evidence" value="ECO:0007669"/>
    <property type="project" value="TreeGrafter"/>
</dbReference>
<evidence type="ECO:0000259" key="6">
    <source>
        <dbReference type="PROSITE" id="PS50072"/>
    </source>
</evidence>
<feature type="chain" id="PRO_5041488696" description="Peptidyl-prolyl cis-trans isomerase" evidence="5">
    <location>
        <begin position="23"/>
        <end position="195"/>
    </location>
</feature>
<reference evidence="7 8" key="1">
    <citation type="journal article" date="2023" name="BMC Biotechnol.">
        <title>Vitis rotundifolia cv Carlos genome sequencing.</title>
        <authorList>
            <person name="Huff M."/>
            <person name="Hulse-Kemp A."/>
            <person name="Scheffler B."/>
            <person name="Youngblood R."/>
            <person name="Simpson S."/>
            <person name="Babiker E."/>
            <person name="Staton M."/>
        </authorList>
    </citation>
    <scope>NUCLEOTIDE SEQUENCE [LARGE SCALE GENOMIC DNA]</scope>
    <source>
        <tissue evidence="7">Leaf</tissue>
    </source>
</reference>
<dbReference type="EMBL" id="JARBHA010000019">
    <property type="protein sequence ID" value="KAJ9672741.1"/>
    <property type="molecule type" value="Genomic_DNA"/>
</dbReference>
<evidence type="ECO:0000256" key="2">
    <source>
        <dbReference type="ARBA" id="ARBA00007365"/>
    </source>
</evidence>
<feature type="signal peptide" evidence="5">
    <location>
        <begin position="1"/>
        <end position="22"/>
    </location>
</feature>
<keyword evidence="4 5" id="KW-0413">Isomerase</keyword>
<evidence type="ECO:0000313" key="7">
    <source>
        <dbReference type="EMBL" id="KAJ9672741.1"/>
    </source>
</evidence>
<dbReference type="PRINTS" id="PR00153">
    <property type="entry name" value="CSAPPISMRASE"/>
</dbReference>
<dbReference type="PIRSF" id="PIRSF001467">
    <property type="entry name" value="Peptidylpro_ismrse"/>
    <property type="match status" value="1"/>
</dbReference>
<evidence type="ECO:0000256" key="5">
    <source>
        <dbReference type="RuleBase" id="RU363019"/>
    </source>
</evidence>
<dbReference type="AlphaFoldDB" id="A0AA38YLQ0"/>
<dbReference type="PROSITE" id="PS50072">
    <property type="entry name" value="CSA_PPIASE_2"/>
    <property type="match status" value="1"/>
</dbReference>
<keyword evidence="5" id="KW-0732">Signal</keyword>
<comment type="catalytic activity">
    <reaction evidence="1 5">
        <text>[protein]-peptidylproline (omega=180) = [protein]-peptidylproline (omega=0)</text>
        <dbReference type="Rhea" id="RHEA:16237"/>
        <dbReference type="Rhea" id="RHEA-COMP:10747"/>
        <dbReference type="Rhea" id="RHEA-COMP:10748"/>
        <dbReference type="ChEBI" id="CHEBI:83833"/>
        <dbReference type="ChEBI" id="CHEBI:83834"/>
        <dbReference type="EC" id="5.2.1.8"/>
    </reaction>
</comment>
<dbReference type="InterPro" id="IPR002130">
    <property type="entry name" value="Cyclophilin-type_PPIase_dom"/>
</dbReference>
<dbReference type="GO" id="GO:0006457">
    <property type="term" value="P:protein folding"/>
    <property type="evidence" value="ECO:0007669"/>
    <property type="project" value="TreeGrafter"/>
</dbReference>
<dbReference type="GO" id="GO:0005737">
    <property type="term" value="C:cytoplasm"/>
    <property type="evidence" value="ECO:0007669"/>
    <property type="project" value="TreeGrafter"/>
</dbReference>
<accession>A0AA38YLQ0</accession>
<dbReference type="PANTHER" id="PTHR11071:SF447">
    <property type="entry name" value="PEPTIDYL-PROLYL CIS-TRANS ISOMERASE CYP63"/>
    <property type="match status" value="1"/>
</dbReference>
<dbReference type="InterPro" id="IPR024936">
    <property type="entry name" value="Cyclophilin-type_PPIase"/>
</dbReference>
<dbReference type="EC" id="5.2.1.8" evidence="5"/>
<feature type="domain" description="PPIase cyclophilin-type" evidence="6">
    <location>
        <begin position="6"/>
        <end position="160"/>
    </location>
</feature>
<dbReference type="PANTHER" id="PTHR11071">
    <property type="entry name" value="PEPTIDYL-PROLYL CIS-TRANS ISOMERASE"/>
    <property type="match status" value="1"/>
</dbReference>
<evidence type="ECO:0000256" key="3">
    <source>
        <dbReference type="ARBA" id="ARBA00023110"/>
    </source>
</evidence>